<name>A0A8U0TW16_SALNM</name>
<feature type="region of interest" description="Disordered" evidence="5">
    <location>
        <begin position="1"/>
        <end position="31"/>
    </location>
</feature>
<keyword evidence="4 6" id="KW-0472">Membrane</keyword>
<feature type="transmembrane region" description="Helical" evidence="6">
    <location>
        <begin position="792"/>
        <end position="811"/>
    </location>
</feature>
<feature type="transmembrane region" description="Helical" evidence="6">
    <location>
        <begin position="145"/>
        <end position="162"/>
    </location>
</feature>
<dbReference type="SUPFAM" id="SSF103473">
    <property type="entry name" value="MFS general substrate transporter"/>
    <property type="match status" value="1"/>
</dbReference>
<feature type="transmembrane region" description="Helical" evidence="6">
    <location>
        <begin position="818"/>
        <end position="838"/>
    </location>
</feature>
<keyword evidence="7" id="KW-1185">Reference proteome</keyword>
<gene>
    <name evidence="8" type="primary">LOC120028782</name>
</gene>
<dbReference type="InterPro" id="IPR004752">
    <property type="entry name" value="AmpG_permease/AT-1"/>
</dbReference>
<reference evidence="8" key="1">
    <citation type="submission" date="2025-08" db="UniProtKB">
        <authorList>
            <consortium name="RefSeq"/>
        </authorList>
    </citation>
    <scope>IDENTIFICATION</scope>
    <source>
        <tissue evidence="8">White muscle</tissue>
    </source>
</reference>
<evidence type="ECO:0000313" key="7">
    <source>
        <dbReference type="Proteomes" id="UP000808372"/>
    </source>
</evidence>
<feature type="transmembrane region" description="Helical" evidence="6">
    <location>
        <begin position="107"/>
        <end position="125"/>
    </location>
</feature>
<dbReference type="InterPro" id="IPR036259">
    <property type="entry name" value="MFS_trans_sf"/>
</dbReference>
<evidence type="ECO:0000256" key="3">
    <source>
        <dbReference type="ARBA" id="ARBA00022989"/>
    </source>
</evidence>
<feature type="transmembrane region" description="Helical" evidence="6">
    <location>
        <begin position="376"/>
        <end position="397"/>
    </location>
</feature>
<feature type="transmembrane region" description="Helical" evidence="6">
    <location>
        <begin position="532"/>
        <end position="551"/>
    </location>
</feature>
<dbReference type="PANTHER" id="PTHR12778:SF9">
    <property type="entry name" value="ACETYL-COENZYME A TRANSPORTER 1"/>
    <property type="match status" value="1"/>
</dbReference>
<evidence type="ECO:0000256" key="1">
    <source>
        <dbReference type="ARBA" id="ARBA00004141"/>
    </source>
</evidence>
<dbReference type="AlphaFoldDB" id="A0A8U0TW16"/>
<dbReference type="GeneID" id="120028782"/>
<dbReference type="Proteomes" id="UP000808372">
    <property type="component" value="Chromosome 34"/>
</dbReference>
<dbReference type="InterPro" id="IPR024371">
    <property type="entry name" value="AcetylCoA_trans_1-like"/>
</dbReference>
<keyword evidence="3 6" id="KW-1133">Transmembrane helix</keyword>
<dbReference type="RefSeq" id="XP_038829951.1">
    <property type="nucleotide sequence ID" value="XM_038974023.1"/>
</dbReference>
<dbReference type="Pfam" id="PF13000">
    <property type="entry name" value="Acatn"/>
    <property type="match status" value="2"/>
</dbReference>
<feature type="transmembrane region" description="Helical" evidence="6">
    <location>
        <begin position="610"/>
        <end position="630"/>
    </location>
</feature>
<evidence type="ECO:0000256" key="5">
    <source>
        <dbReference type="SAM" id="MobiDB-lite"/>
    </source>
</evidence>
<feature type="transmembrane region" description="Helical" evidence="6">
    <location>
        <begin position="174"/>
        <end position="193"/>
    </location>
</feature>
<feature type="transmembrane region" description="Helical" evidence="6">
    <location>
        <begin position="558"/>
        <end position="578"/>
    </location>
</feature>
<feature type="transmembrane region" description="Helical" evidence="6">
    <location>
        <begin position="480"/>
        <end position="499"/>
    </location>
</feature>
<feature type="transmembrane region" description="Helical" evidence="6">
    <location>
        <begin position="256"/>
        <end position="274"/>
    </location>
</feature>
<organism evidence="7 8">
    <name type="scientific">Salvelinus namaycush</name>
    <name type="common">Lake trout</name>
    <name type="synonym">Salmo namaycush</name>
    <dbReference type="NCBI Taxonomy" id="8040"/>
    <lineage>
        <taxon>Eukaryota</taxon>
        <taxon>Metazoa</taxon>
        <taxon>Chordata</taxon>
        <taxon>Craniata</taxon>
        <taxon>Vertebrata</taxon>
        <taxon>Euteleostomi</taxon>
        <taxon>Actinopterygii</taxon>
        <taxon>Neopterygii</taxon>
        <taxon>Teleostei</taxon>
        <taxon>Protacanthopterygii</taxon>
        <taxon>Salmoniformes</taxon>
        <taxon>Salmonidae</taxon>
        <taxon>Salmoninae</taxon>
        <taxon>Salvelinus</taxon>
    </lineage>
</organism>
<evidence type="ECO:0000313" key="8">
    <source>
        <dbReference type="RefSeq" id="XP_038829951.1"/>
    </source>
</evidence>
<feature type="transmembrane region" description="Helical" evidence="6">
    <location>
        <begin position="662"/>
        <end position="682"/>
    </location>
</feature>
<feature type="transmembrane region" description="Helical" evidence="6">
    <location>
        <begin position="740"/>
        <end position="759"/>
    </location>
</feature>
<feature type="transmembrane region" description="Helical" evidence="6">
    <location>
        <begin position="714"/>
        <end position="734"/>
    </location>
</feature>
<evidence type="ECO:0000256" key="2">
    <source>
        <dbReference type="ARBA" id="ARBA00022692"/>
    </source>
</evidence>
<keyword evidence="2 6" id="KW-0812">Transmembrane</keyword>
<evidence type="ECO:0000256" key="6">
    <source>
        <dbReference type="SAM" id="Phobius"/>
    </source>
</evidence>
<feature type="transmembrane region" description="Helical" evidence="6">
    <location>
        <begin position="766"/>
        <end position="786"/>
    </location>
</feature>
<feature type="transmembrane region" description="Helical" evidence="6">
    <location>
        <begin position="896"/>
        <end position="916"/>
    </location>
</feature>
<feature type="transmembrane region" description="Helical" evidence="6">
    <location>
        <begin position="636"/>
        <end position="655"/>
    </location>
</feature>
<dbReference type="PANTHER" id="PTHR12778">
    <property type="entry name" value="SOLUTE CARRIER FAMILY 33 ACETYL-COA TRANSPORTER -RELATED"/>
    <property type="match status" value="1"/>
</dbReference>
<feature type="transmembrane region" description="Helical" evidence="6">
    <location>
        <begin position="870"/>
        <end position="890"/>
    </location>
</feature>
<feature type="transmembrane region" description="Helical" evidence="6">
    <location>
        <begin position="450"/>
        <end position="474"/>
    </location>
</feature>
<feature type="transmembrane region" description="Helical" evidence="6">
    <location>
        <begin position="584"/>
        <end position="603"/>
    </location>
</feature>
<feature type="transmembrane region" description="Helical" evidence="6">
    <location>
        <begin position="301"/>
        <end position="325"/>
    </location>
</feature>
<comment type="subcellular location">
    <subcellularLocation>
        <location evidence="1">Membrane</location>
        <topology evidence="1">Multi-pass membrane protein</topology>
    </subcellularLocation>
</comment>
<feature type="transmembrane region" description="Helical" evidence="6">
    <location>
        <begin position="409"/>
        <end position="438"/>
    </location>
</feature>
<protein>
    <submittedName>
        <fullName evidence="8">Uncharacterized protein LOC120028782 isoform X1</fullName>
    </submittedName>
</protein>
<accession>A0A8U0TW16</accession>
<feature type="transmembrane region" description="Helical" evidence="6">
    <location>
        <begin position="345"/>
        <end position="364"/>
    </location>
</feature>
<feature type="transmembrane region" description="Helical" evidence="6">
    <location>
        <begin position="1031"/>
        <end position="1049"/>
    </location>
</feature>
<dbReference type="GO" id="GO:0008521">
    <property type="term" value="F:acetyl-CoA transmembrane transporter activity"/>
    <property type="evidence" value="ECO:0007669"/>
    <property type="project" value="InterPro"/>
</dbReference>
<dbReference type="GO" id="GO:0016020">
    <property type="term" value="C:membrane"/>
    <property type="evidence" value="ECO:0007669"/>
    <property type="project" value="UniProtKB-SubCell"/>
</dbReference>
<evidence type="ECO:0000256" key="4">
    <source>
        <dbReference type="ARBA" id="ARBA00023136"/>
    </source>
</evidence>
<sequence length="1070" mass="122105">MELSDSVTHKNGRQRRPAVPQGDMRDGDRVLNTTPDMDMEVEGEALHQGYDAEDNGHPRVRPGIRGELGNVSLLLFLYVLQGIPLGLAGSIPLILQGKNVSYKDQAFFSFVFWPFSLKLLWAPLVDALYLTRFGRRKSWLVPTQYLLGLFMLYLSVTVDTLLKSDEGRGPDVVTLTAVFFMLAFLAATQDIAVDGWALTMLSRENVGYASTCNSVGQTAGYFLGNVLFLALESADFCNKYLRAEPKETGIVTLSEFLFFWGVVFLVSTTLVAVLKKENARGQHGRKKVREETQSVMETYKLLISIIKMPAVFTFCSLLLTAKIGFSAADAVTGLKLVEAGVPKEQLALLAVPMVPLQILLPLIISKYTAGPRPLDVFYKAFPFRLLIGLGYAVLVWWTPSLKQEGGFPLYYYTIVLFSYTLHQVTLSTLSHLCCLYYYTIVLFSYALHQVTLSTLSHLCCLYYYTIVLFSYTLHQVTLSTLSHLCCLYYYTIVLFSYTLHQVTLSTLSHLCCLYYYTIVLFSYTLHQVTLSTLSHLCCLYYYTIVLFSYTLHQVTLSTLSHLCCLYYYTIVLFSYTLHQVTLSTLSHLCCLYYYTIVLFSYTLHQVTLSTLSHLCCLYYYTIVLFSYTLHQVTLSTLSHLCCLYYYTIVLFSYTLHQVTLSTLSHLCCLYYYTIVLFSYTLHQVTLSTLSHLCCLYYYTIVLFSYTLHQVTLSTLSHLCCLYYYTIVLFSYTLHQVTLSTLSHLCCLYYYTIVLFSYTLHQVTLSTLSHLCCLYYYTIVLFSYTLHQVTLSTLSHLCCLYYYTIVLFSYTLHQVTLSTLSHLCCLYYYTIVLFSYTLHQVTLSTLSHLCCLYYYTIVLFSYTLHQVILSTLSHLCCLYYYTIVLFSYTLHQVTLSTLSHLCCLYYYTIVLFSYTLHQVTLSTLSHLCCLYYYTIVLFSYALHQVALYSMYVACMAFHAKVSDPVIGGTYMTLLNTVTNLGGNWPSTLALWMVDPLTSKECQGAVGQSCGSSEEAGLCVKEGGVCVTSLDGYYVESVVCVLIGLTWWVWLGKRMRRLQDQSPAAWRCRIGQ</sequence>
<proteinExistence type="predicted"/>
<feature type="transmembrane region" description="Helical" evidence="6">
    <location>
        <begin position="75"/>
        <end position="95"/>
    </location>
</feature>
<dbReference type="GO" id="GO:0035348">
    <property type="term" value="P:acetyl-CoA transmembrane transport"/>
    <property type="evidence" value="ECO:0007669"/>
    <property type="project" value="InterPro"/>
</dbReference>
<feature type="transmembrane region" description="Helical" evidence="6">
    <location>
        <begin position="506"/>
        <end position="526"/>
    </location>
</feature>
<feature type="transmembrane region" description="Helical" evidence="6">
    <location>
        <begin position="688"/>
        <end position="707"/>
    </location>
</feature>
<feature type="transmembrane region" description="Helical" evidence="6">
    <location>
        <begin position="928"/>
        <end position="950"/>
    </location>
</feature>
<dbReference type="KEGG" id="snh:120028782"/>